<dbReference type="AlphaFoldDB" id="A0A9Q7EZ11"/>
<dbReference type="CDD" id="cd07377">
    <property type="entry name" value="WHTH_GntR"/>
    <property type="match status" value="1"/>
</dbReference>
<proteinExistence type="predicted"/>
<dbReference type="InterPro" id="IPR011711">
    <property type="entry name" value="GntR_C"/>
</dbReference>
<evidence type="ECO:0000259" key="4">
    <source>
        <dbReference type="PROSITE" id="PS50949"/>
    </source>
</evidence>
<dbReference type="Gene3D" id="1.20.120.530">
    <property type="entry name" value="GntR ligand-binding domain-like"/>
    <property type="match status" value="1"/>
</dbReference>
<gene>
    <name evidence="5" type="ORF">KAR29_01215</name>
</gene>
<dbReference type="Pfam" id="PF00392">
    <property type="entry name" value="GntR"/>
    <property type="match status" value="1"/>
</dbReference>
<dbReference type="SUPFAM" id="SSF46785">
    <property type="entry name" value="Winged helix' DNA-binding domain"/>
    <property type="match status" value="1"/>
</dbReference>
<reference evidence="6" key="1">
    <citation type="submission" date="2021-04" db="EMBL/GenBank/DDBJ databases">
        <title>A novel Synergistetes isolate from a pyrite-forming mixed culture.</title>
        <authorList>
            <person name="Bunk B."/>
            <person name="Sproer C."/>
            <person name="Spring S."/>
            <person name="Pester M."/>
        </authorList>
    </citation>
    <scope>NUCLEOTIDE SEQUENCE [LARGE SCALE GENOMIC DNA]</scope>
    <source>
        <strain evidence="6">J.5.4.2-T.3.5.2</strain>
    </source>
</reference>
<dbReference type="InterPro" id="IPR008920">
    <property type="entry name" value="TF_FadR/GntR_C"/>
</dbReference>
<dbReference type="SUPFAM" id="SSF48008">
    <property type="entry name" value="GntR ligand-binding domain-like"/>
    <property type="match status" value="1"/>
</dbReference>
<sequence>MTVNERNGTRRVFEDVVDYVQNLVLDGWLRGGDKLPTERELARSLDVSRASIREAMRSLEIVGLVESRQGGGNYIRGHLGKSLLEPLSLLFQINGGRLEDVLELRRIVEVAAAAIAATRLSDGDRRELEGLLAELDGTDDEERKALLDKQMHVKIVSLSGNPLLIGLYDSISALLDRFFLLARRRISLWKESYDELFLQHRAICGALFDGDASRAASEMRNHLDHVAETLKRSS</sequence>
<dbReference type="PROSITE" id="PS50949">
    <property type="entry name" value="HTH_GNTR"/>
    <property type="match status" value="1"/>
</dbReference>
<accession>A0A9Q7EZ11</accession>
<keyword evidence="3" id="KW-0804">Transcription</keyword>
<dbReference type="RefSeq" id="WP_274373838.1">
    <property type="nucleotide sequence ID" value="NZ_CP072943.1"/>
</dbReference>
<evidence type="ECO:0000313" key="5">
    <source>
        <dbReference type="EMBL" id="QTX32591.1"/>
    </source>
</evidence>
<dbReference type="Proteomes" id="UP000671879">
    <property type="component" value="Chromosome"/>
</dbReference>
<organism evidence="5 6">
    <name type="scientific">Aminithiophilus ramosus</name>
    <dbReference type="NCBI Taxonomy" id="3029084"/>
    <lineage>
        <taxon>Bacteria</taxon>
        <taxon>Thermotogati</taxon>
        <taxon>Synergistota</taxon>
        <taxon>Synergistia</taxon>
        <taxon>Synergistales</taxon>
        <taxon>Aminithiophilaceae</taxon>
        <taxon>Aminithiophilus</taxon>
    </lineage>
</organism>
<evidence type="ECO:0000256" key="3">
    <source>
        <dbReference type="ARBA" id="ARBA00023163"/>
    </source>
</evidence>
<protein>
    <submittedName>
        <fullName evidence="5">FadR family transcriptional regulator</fullName>
    </submittedName>
</protein>
<dbReference type="EMBL" id="CP072943">
    <property type="protein sequence ID" value="QTX32591.1"/>
    <property type="molecule type" value="Genomic_DNA"/>
</dbReference>
<evidence type="ECO:0000256" key="1">
    <source>
        <dbReference type="ARBA" id="ARBA00023015"/>
    </source>
</evidence>
<dbReference type="InterPro" id="IPR000524">
    <property type="entry name" value="Tscrpt_reg_HTH_GntR"/>
</dbReference>
<evidence type="ECO:0000313" key="6">
    <source>
        <dbReference type="Proteomes" id="UP000671879"/>
    </source>
</evidence>
<keyword evidence="6" id="KW-1185">Reference proteome</keyword>
<dbReference type="Gene3D" id="1.10.10.10">
    <property type="entry name" value="Winged helix-like DNA-binding domain superfamily/Winged helix DNA-binding domain"/>
    <property type="match status" value="1"/>
</dbReference>
<dbReference type="PANTHER" id="PTHR43537">
    <property type="entry name" value="TRANSCRIPTIONAL REGULATOR, GNTR FAMILY"/>
    <property type="match status" value="1"/>
</dbReference>
<dbReference type="InterPro" id="IPR036388">
    <property type="entry name" value="WH-like_DNA-bd_sf"/>
</dbReference>
<dbReference type="InterPro" id="IPR036390">
    <property type="entry name" value="WH_DNA-bd_sf"/>
</dbReference>
<dbReference type="GO" id="GO:0003677">
    <property type="term" value="F:DNA binding"/>
    <property type="evidence" value="ECO:0007669"/>
    <property type="project" value="UniProtKB-KW"/>
</dbReference>
<keyword evidence="2" id="KW-0238">DNA-binding</keyword>
<dbReference type="Pfam" id="PF07729">
    <property type="entry name" value="FCD"/>
    <property type="match status" value="1"/>
</dbReference>
<dbReference type="GO" id="GO:0003700">
    <property type="term" value="F:DNA-binding transcription factor activity"/>
    <property type="evidence" value="ECO:0007669"/>
    <property type="project" value="InterPro"/>
</dbReference>
<evidence type="ECO:0000256" key="2">
    <source>
        <dbReference type="ARBA" id="ARBA00023125"/>
    </source>
</evidence>
<dbReference type="SMART" id="SM00895">
    <property type="entry name" value="FCD"/>
    <property type="match status" value="1"/>
</dbReference>
<name>A0A9Q7EZ11_9BACT</name>
<keyword evidence="1" id="KW-0805">Transcription regulation</keyword>
<feature type="domain" description="HTH gntR-type" evidence="4">
    <location>
        <begin position="10"/>
        <end position="78"/>
    </location>
</feature>
<dbReference type="PRINTS" id="PR00035">
    <property type="entry name" value="HTHGNTR"/>
</dbReference>
<dbReference type="KEGG" id="aram:KAR29_01215"/>
<dbReference type="SMART" id="SM00345">
    <property type="entry name" value="HTH_GNTR"/>
    <property type="match status" value="1"/>
</dbReference>
<dbReference type="PANTHER" id="PTHR43537:SF43">
    <property type="entry name" value="GNTR-FAMILY TRANSCRIPTIONAL REGULATOR"/>
    <property type="match status" value="1"/>
</dbReference>